<dbReference type="Gene3D" id="3.10.110.10">
    <property type="entry name" value="Ubiquitin Conjugating Enzyme"/>
    <property type="match status" value="1"/>
</dbReference>
<organism evidence="2 3">
    <name type="scientific">Ditylenchus destructor</name>
    <dbReference type="NCBI Taxonomy" id="166010"/>
    <lineage>
        <taxon>Eukaryota</taxon>
        <taxon>Metazoa</taxon>
        <taxon>Ecdysozoa</taxon>
        <taxon>Nematoda</taxon>
        <taxon>Chromadorea</taxon>
        <taxon>Rhabditida</taxon>
        <taxon>Tylenchina</taxon>
        <taxon>Tylenchomorpha</taxon>
        <taxon>Sphaerularioidea</taxon>
        <taxon>Anguinidae</taxon>
        <taxon>Anguininae</taxon>
        <taxon>Ditylenchus</taxon>
    </lineage>
</organism>
<dbReference type="EMBL" id="JAKKPZ010000003">
    <property type="protein sequence ID" value="KAI1723318.1"/>
    <property type="molecule type" value="Genomic_DNA"/>
</dbReference>
<reference evidence="2" key="1">
    <citation type="submission" date="2022-01" db="EMBL/GenBank/DDBJ databases">
        <title>Genome Sequence Resource for Two Populations of Ditylenchus destructor, the Migratory Endoparasitic Phytonematode.</title>
        <authorList>
            <person name="Zhang H."/>
            <person name="Lin R."/>
            <person name="Xie B."/>
        </authorList>
    </citation>
    <scope>NUCLEOTIDE SEQUENCE</scope>
    <source>
        <strain evidence="2">BazhouSP</strain>
    </source>
</reference>
<dbReference type="SMART" id="SM00212">
    <property type="entry name" value="UBCc"/>
    <property type="match status" value="1"/>
</dbReference>
<gene>
    <name evidence="2" type="ORF">DdX_03472</name>
</gene>
<proteinExistence type="predicted"/>
<dbReference type="PROSITE" id="PS50127">
    <property type="entry name" value="UBC_2"/>
    <property type="match status" value="1"/>
</dbReference>
<protein>
    <submittedName>
        <fullName evidence="2">Ubiquitin-conjugating enzyme domain-containing protein</fullName>
    </submittedName>
</protein>
<comment type="caution">
    <text evidence="2">The sequence shown here is derived from an EMBL/GenBank/DDBJ whole genome shotgun (WGS) entry which is preliminary data.</text>
</comment>
<sequence>MALKRLRKELNDLRSDPPAQCSAGPDGDDLFSWLATVMGPPDSPYSGGVFNLKIAFPTDYPFKPPKVTFTTRIYHPNTNETGEICLDILKSNWSPALSVSKVLLSICILLAEPNASDPLMPDIARLYNENRAQYEITAREWTQQYAMG</sequence>
<evidence type="ECO:0000259" key="1">
    <source>
        <dbReference type="PROSITE" id="PS50127"/>
    </source>
</evidence>
<keyword evidence="3" id="KW-1185">Reference proteome</keyword>
<dbReference type="Pfam" id="PF00179">
    <property type="entry name" value="UQ_con"/>
    <property type="match status" value="1"/>
</dbReference>
<evidence type="ECO:0000313" key="3">
    <source>
        <dbReference type="Proteomes" id="UP001201812"/>
    </source>
</evidence>
<dbReference type="InterPro" id="IPR000608">
    <property type="entry name" value="UBC"/>
</dbReference>
<feature type="domain" description="UBC core" evidence="1">
    <location>
        <begin position="1"/>
        <end position="147"/>
    </location>
</feature>
<name>A0AAD4NDP9_9BILA</name>
<dbReference type="FunFam" id="3.10.110.10:FF:000002">
    <property type="entry name" value="Ubiquitin-conjugating enzyme E2 D3"/>
    <property type="match status" value="1"/>
</dbReference>
<dbReference type="AlphaFoldDB" id="A0AAD4NDP9"/>
<evidence type="ECO:0000313" key="2">
    <source>
        <dbReference type="EMBL" id="KAI1723318.1"/>
    </source>
</evidence>
<dbReference type="PANTHER" id="PTHR24068">
    <property type="entry name" value="UBIQUITIN-CONJUGATING ENZYME E2"/>
    <property type="match status" value="1"/>
</dbReference>
<dbReference type="SUPFAM" id="SSF54495">
    <property type="entry name" value="UBC-like"/>
    <property type="match status" value="1"/>
</dbReference>
<dbReference type="InterPro" id="IPR016135">
    <property type="entry name" value="UBQ-conjugating_enzyme/RWD"/>
</dbReference>
<accession>A0AAD4NDP9</accession>
<dbReference type="Proteomes" id="UP001201812">
    <property type="component" value="Unassembled WGS sequence"/>
</dbReference>